<dbReference type="Pfam" id="PF12850">
    <property type="entry name" value="Metallophos_2"/>
    <property type="match status" value="1"/>
</dbReference>
<comment type="caution">
    <text evidence="3">The sequence shown here is derived from an EMBL/GenBank/DDBJ whole genome shotgun (WGS) entry which is preliminary data.</text>
</comment>
<dbReference type="EMBL" id="QMDX01000001">
    <property type="protein sequence ID" value="TSD15922.1"/>
    <property type="molecule type" value="Genomic_DNA"/>
</dbReference>
<dbReference type="InParanoid" id="A0A554NEU9"/>
<gene>
    <name evidence="3" type="ORF">DP107_01700</name>
</gene>
<dbReference type="InterPro" id="IPR000979">
    <property type="entry name" value="Phosphodiesterase_MJ0936/Vps29"/>
</dbReference>
<keyword evidence="4" id="KW-1185">Reference proteome</keyword>
<protein>
    <recommendedName>
        <fullName evidence="1">Phosphoesterase</fullName>
        <ecNumber evidence="1">3.1.4.-</ecNumber>
    </recommendedName>
</protein>
<feature type="domain" description="Calcineurin-like phosphoesterase" evidence="2">
    <location>
        <begin position="2"/>
        <end position="138"/>
    </location>
</feature>
<organism evidence="3 4">
    <name type="scientific">Haloglomus irregulare</name>
    <dbReference type="NCBI Taxonomy" id="2234134"/>
    <lineage>
        <taxon>Archaea</taxon>
        <taxon>Methanobacteriati</taxon>
        <taxon>Methanobacteriota</taxon>
        <taxon>Stenosarchaea group</taxon>
        <taxon>Halobacteria</taxon>
        <taxon>Halobacteriales</taxon>
        <taxon>Natronomonadaceae</taxon>
        <taxon>Haloglomus</taxon>
    </lineage>
</organism>
<sequence length="174" mass="18713">MLTIVSDTHGTDSTRLEGRTATAVAEAEVVVHAGDLTTEAVLDGFHDAARRLHAVHGNRDDPGVVDRLPARRVCEFGGVRFVVVHGHDHSEQALSLAAREAGADGVVVGHSHRPTVRRLGEVTLCNPGSHADPRQFRPGHIELERADEDEELTGRLVEPDGTLVERFTVGGSED</sequence>
<dbReference type="GO" id="GO:0016787">
    <property type="term" value="F:hydrolase activity"/>
    <property type="evidence" value="ECO:0007669"/>
    <property type="project" value="UniProtKB-UniRule"/>
</dbReference>
<dbReference type="Gene3D" id="3.60.21.10">
    <property type="match status" value="1"/>
</dbReference>
<reference evidence="3 4" key="1">
    <citation type="submission" date="2018-06" db="EMBL/GenBank/DDBJ databases">
        <title>Natronomonas sp. F16-60 a new haloarchaeon isolated from a solar saltern of Isla Cristina, Huelva, Spain.</title>
        <authorList>
            <person name="Duran-Viseras A."/>
            <person name="Sanchez-Porro C."/>
            <person name="Ventosa A."/>
        </authorList>
    </citation>
    <scope>NUCLEOTIDE SEQUENCE [LARGE SCALE GENOMIC DNA]</scope>
    <source>
        <strain evidence="3 4">F16-60</strain>
    </source>
</reference>
<dbReference type="NCBIfam" id="TIGR00040">
    <property type="entry name" value="yfcE"/>
    <property type="match status" value="1"/>
</dbReference>
<dbReference type="RefSeq" id="WP_144260398.1">
    <property type="nucleotide sequence ID" value="NZ_QMDX01000001.1"/>
</dbReference>
<evidence type="ECO:0000256" key="1">
    <source>
        <dbReference type="RuleBase" id="RU362039"/>
    </source>
</evidence>
<evidence type="ECO:0000313" key="4">
    <source>
        <dbReference type="Proteomes" id="UP000319894"/>
    </source>
</evidence>
<dbReference type="InterPro" id="IPR024654">
    <property type="entry name" value="Calcineurin-like_PHP_lpxH"/>
</dbReference>
<dbReference type="InterPro" id="IPR029052">
    <property type="entry name" value="Metallo-depent_PP-like"/>
</dbReference>
<comment type="cofactor">
    <cofactor evidence="1">
        <name>a divalent metal cation</name>
        <dbReference type="ChEBI" id="CHEBI:60240"/>
    </cofactor>
</comment>
<dbReference type="PANTHER" id="PTHR11124">
    <property type="entry name" value="VACUOLAR SORTING PROTEIN VPS29"/>
    <property type="match status" value="1"/>
</dbReference>
<evidence type="ECO:0000313" key="3">
    <source>
        <dbReference type="EMBL" id="TSD15922.1"/>
    </source>
</evidence>
<dbReference type="GO" id="GO:0046872">
    <property type="term" value="F:metal ion binding"/>
    <property type="evidence" value="ECO:0007669"/>
    <property type="project" value="UniProtKB-KW"/>
</dbReference>
<dbReference type="OrthoDB" id="19174at2157"/>
<accession>A0A554NEU9</accession>
<proteinExistence type="inferred from homology"/>
<evidence type="ECO:0000259" key="2">
    <source>
        <dbReference type="Pfam" id="PF12850"/>
    </source>
</evidence>
<keyword evidence="1" id="KW-0479">Metal-binding</keyword>
<comment type="similarity">
    <text evidence="1">Belongs to the metallophosphoesterase superfamily. YfcE family.</text>
</comment>
<dbReference type="FunCoup" id="A0A554NEU9">
    <property type="interactions" value="103"/>
</dbReference>
<dbReference type="InterPro" id="IPR041802">
    <property type="entry name" value="MPP_YfcE"/>
</dbReference>
<name>A0A554NEU9_9EURY</name>
<dbReference type="CDD" id="cd00841">
    <property type="entry name" value="MPP_YfcE"/>
    <property type="match status" value="1"/>
</dbReference>
<dbReference type="Proteomes" id="UP000319894">
    <property type="component" value="Unassembled WGS sequence"/>
</dbReference>
<dbReference type="AlphaFoldDB" id="A0A554NEU9"/>
<dbReference type="EC" id="3.1.4.-" evidence="1"/>
<dbReference type="SUPFAM" id="SSF56300">
    <property type="entry name" value="Metallo-dependent phosphatases"/>
    <property type="match status" value="1"/>
</dbReference>